<organism evidence="1">
    <name type="scientific">marine sediment metagenome</name>
    <dbReference type="NCBI Taxonomy" id="412755"/>
    <lineage>
        <taxon>unclassified sequences</taxon>
        <taxon>metagenomes</taxon>
        <taxon>ecological metagenomes</taxon>
    </lineage>
</organism>
<protein>
    <submittedName>
        <fullName evidence="1">Uncharacterized protein</fullName>
    </submittedName>
</protein>
<gene>
    <name evidence="1" type="ORF">S03H2_01413</name>
</gene>
<name>X1EJ29_9ZZZZ</name>
<accession>X1EJ29</accession>
<reference evidence="1" key="1">
    <citation type="journal article" date="2014" name="Front. Microbiol.">
        <title>High frequency of phylogenetically diverse reductive dehalogenase-homologous genes in deep subseafloor sedimentary metagenomes.</title>
        <authorList>
            <person name="Kawai M."/>
            <person name="Futagami T."/>
            <person name="Toyoda A."/>
            <person name="Takaki Y."/>
            <person name="Nishi S."/>
            <person name="Hori S."/>
            <person name="Arai W."/>
            <person name="Tsubouchi T."/>
            <person name="Morono Y."/>
            <person name="Uchiyama I."/>
            <person name="Ito T."/>
            <person name="Fujiyama A."/>
            <person name="Inagaki F."/>
            <person name="Takami H."/>
        </authorList>
    </citation>
    <scope>NUCLEOTIDE SEQUENCE</scope>
    <source>
        <strain evidence="1">Expedition CK06-06</strain>
    </source>
</reference>
<comment type="caution">
    <text evidence="1">The sequence shown here is derived from an EMBL/GenBank/DDBJ whole genome shotgun (WGS) entry which is preliminary data.</text>
</comment>
<evidence type="ECO:0000313" key="1">
    <source>
        <dbReference type="EMBL" id="GAH20370.1"/>
    </source>
</evidence>
<sequence length="68" mass="8096">MTAWQQVSIDGETHVKKITDQYEEFGFQVRLEEVKPAEVEQCIECLQERDEKIYQICVSRKQEVGKYK</sequence>
<dbReference type="EMBL" id="BARU01000410">
    <property type="protein sequence ID" value="GAH20370.1"/>
    <property type="molecule type" value="Genomic_DNA"/>
</dbReference>
<dbReference type="AlphaFoldDB" id="X1EJ29"/>
<proteinExistence type="predicted"/>